<evidence type="ECO:0000256" key="1">
    <source>
        <dbReference type="SAM" id="MobiDB-lite"/>
    </source>
</evidence>
<dbReference type="EMBL" id="JAVHNS010000013">
    <property type="protein sequence ID" value="KAK6337612.1"/>
    <property type="molecule type" value="Genomic_DNA"/>
</dbReference>
<evidence type="ECO:0000313" key="2">
    <source>
        <dbReference type="EMBL" id="KAK6337612.1"/>
    </source>
</evidence>
<reference evidence="2 3" key="1">
    <citation type="submission" date="2019-10" db="EMBL/GenBank/DDBJ databases">
        <authorList>
            <person name="Palmer J.M."/>
        </authorList>
    </citation>
    <scope>NUCLEOTIDE SEQUENCE [LARGE SCALE GENOMIC DNA]</scope>
    <source>
        <strain evidence="2 3">TWF730</strain>
    </source>
</reference>
<feature type="region of interest" description="Disordered" evidence="1">
    <location>
        <begin position="1"/>
        <end position="35"/>
    </location>
</feature>
<proteinExistence type="predicted"/>
<feature type="region of interest" description="Disordered" evidence="1">
    <location>
        <begin position="820"/>
        <end position="852"/>
    </location>
</feature>
<feature type="compositionally biased region" description="Polar residues" evidence="1">
    <location>
        <begin position="136"/>
        <end position="147"/>
    </location>
</feature>
<gene>
    <name evidence="2" type="ORF">TWF730_003007</name>
</gene>
<keyword evidence="3" id="KW-1185">Reference proteome</keyword>
<feature type="compositionally biased region" description="Basic and acidic residues" evidence="1">
    <location>
        <begin position="292"/>
        <end position="376"/>
    </location>
</feature>
<sequence>MSANRGRGFDTPGYGCKREHLDPDDPDAEPGASEAWEIYRAQYGSRIPKVDAPATGATEPPQAPQPEVSVGPGDDAAEVEAAAETTEELSAKFYQHINSAHQHTVEMQQQLRELDEEYEAKGLKPSLPRGDPEEPSLTQMLEESNNWLAKDKKPPKTVTEKGWNGLPWGASYCLSKAMENRDPGHWLRSFERSQARHTTKPMQPALRQVKKEAPPPELTAEFFLPPQPTKTLNETIWEQWNEGVRAKAEMQQRYENLRLLQADIARREKLAENDAAERLKIIETYEAAEKEKKAAEEERKAAEAREQAERLQREEQERELAKVREAERKERERQERQQRKRDEAVRKAKEAEEARKAKEAEEARKAKEAREAKEAEEALAAQRLMAEQAAESATRNQAPENQPKPVTNKPAKARRSSSPTLNIDAKITDKVNELLASMPFATPHSEMIKAGLQFHVGRKRSYLQGLAHFAPLNHSGFTEIFRQYAEFNFSMGLLELQVKVIKKVYNNADLTTFKTKMSKKVMQVVGSSSGYMGAAQEIIRQLQGIDAVQSKKESEVIPLNPFTSSRLPETTDKALPGMFLTLYNFVKIVLVKAMTEGPEKIAVLKALAMLLNSIMGGYASFWKHPALTKLLCYRFFQQSPSLFGAMGEKKDIGYQTQDGEIVESPTEVNGRAEVMAIVLCLMGILRPSNTKRQQIITIEDIHTILTWNLSVPVHLRDELHYINIRTIMTIAPWTIRSYLGLNPSINLLNEIVKFCNNETNVKLKAIASLLFEQANKLHSEGYTTNKFGCDEWRYWDTKDVDDTNAKRRLIGEMVSEEQERIDTEVTQRRIDRENATEEKFRPPGAEPLPQNV</sequence>
<dbReference type="Gene3D" id="1.25.40.510">
    <property type="entry name" value="GLE1-like"/>
    <property type="match status" value="1"/>
</dbReference>
<accession>A0AAV9UAS9</accession>
<feature type="compositionally biased region" description="Low complexity" evidence="1">
    <location>
        <begin position="378"/>
        <end position="391"/>
    </location>
</feature>
<comment type="caution">
    <text evidence="2">The sequence shown here is derived from an EMBL/GenBank/DDBJ whole genome shotgun (WGS) entry which is preliminary data.</text>
</comment>
<feature type="region of interest" description="Disordered" evidence="1">
    <location>
        <begin position="47"/>
        <end position="87"/>
    </location>
</feature>
<organism evidence="2 3">
    <name type="scientific">Orbilia blumenaviensis</name>
    <dbReference type="NCBI Taxonomy" id="1796055"/>
    <lineage>
        <taxon>Eukaryota</taxon>
        <taxon>Fungi</taxon>
        <taxon>Dikarya</taxon>
        <taxon>Ascomycota</taxon>
        <taxon>Pezizomycotina</taxon>
        <taxon>Orbiliomycetes</taxon>
        <taxon>Orbiliales</taxon>
        <taxon>Orbiliaceae</taxon>
        <taxon>Orbilia</taxon>
    </lineage>
</organism>
<dbReference type="Proteomes" id="UP001373714">
    <property type="component" value="Unassembled WGS sequence"/>
</dbReference>
<feature type="region of interest" description="Disordered" evidence="1">
    <location>
        <begin position="292"/>
        <end position="424"/>
    </location>
</feature>
<feature type="region of interest" description="Disordered" evidence="1">
    <location>
        <begin position="193"/>
        <end position="227"/>
    </location>
</feature>
<dbReference type="InterPro" id="IPR038506">
    <property type="entry name" value="GLE1-like_sf"/>
</dbReference>
<name>A0AAV9UAS9_9PEZI</name>
<evidence type="ECO:0000313" key="3">
    <source>
        <dbReference type="Proteomes" id="UP001373714"/>
    </source>
</evidence>
<feature type="compositionally biased region" description="Basic and acidic residues" evidence="1">
    <location>
        <begin position="820"/>
        <end position="841"/>
    </location>
</feature>
<feature type="region of interest" description="Disordered" evidence="1">
    <location>
        <begin position="104"/>
        <end position="162"/>
    </location>
</feature>
<protein>
    <submittedName>
        <fullName evidence="2">Uncharacterized protein</fullName>
    </submittedName>
</protein>
<dbReference type="AlphaFoldDB" id="A0AAV9UAS9"/>